<proteinExistence type="predicted"/>
<dbReference type="OrthoDB" id="10308343at2759"/>
<sequence>MRFTTIFVCVLVCLFVVSIKATDDERRGKGVALGVRRQTAGVNASPLVVSDQDTQILSDDKAAQKELDDWLSKNEIQFLPH</sequence>
<name>A0A813VV97_9BILA</name>
<dbReference type="Proteomes" id="UP000663877">
    <property type="component" value="Unassembled WGS sequence"/>
</dbReference>
<gene>
    <name evidence="2" type="ORF">BJG266_LOCUS5539</name>
    <name evidence="3" type="ORF">QVE165_LOCUS6710</name>
</gene>
<keyword evidence="4" id="KW-1185">Reference proteome</keyword>
<evidence type="ECO:0000313" key="3">
    <source>
        <dbReference type="EMBL" id="CAF0848598.1"/>
    </source>
</evidence>
<accession>A0A813VV97</accession>
<evidence type="ECO:0000256" key="1">
    <source>
        <dbReference type="SAM" id="SignalP"/>
    </source>
</evidence>
<feature type="signal peptide" evidence="1">
    <location>
        <begin position="1"/>
        <end position="21"/>
    </location>
</feature>
<feature type="chain" id="PRO_5036223309" evidence="1">
    <location>
        <begin position="22"/>
        <end position="81"/>
    </location>
</feature>
<keyword evidence="1" id="KW-0732">Signal</keyword>
<organism evidence="3 4">
    <name type="scientific">Adineta steineri</name>
    <dbReference type="NCBI Taxonomy" id="433720"/>
    <lineage>
        <taxon>Eukaryota</taxon>
        <taxon>Metazoa</taxon>
        <taxon>Spiralia</taxon>
        <taxon>Gnathifera</taxon>
        <taxon>Rotifera</taxon>
        <taxon>Eurotatoria</taxon>
        <taxon>Bdelloidea</taxon>
        <taxon>Adinetida</taxon>
        <taxon>Adinetidae</taxon>
        <taxon>Adineta</taxon>
    </lineage>
</organism>
<dbReference type="Proteomes" id="UP000663832">
    <property type="component" value="Unassembled WGS sequence"/>
</dbReference>
<dbReference type="AlphaFoldDB" id="A0A813VV97"/>
<dbReference type="EMBL" id="CAJNOM010000028">
    <property type="protein sequence ID" value="CAF0848598.1"/>
    <property type="molecule type" value="Genomic_DNA"/>
</dbReference>
<protein>
    <submittedName>
        <fullName evidence="3">Uncharacterized protein</fullName>
    </submittedName>
</protein>
<evidence type="ECO:0000313" key="2">
    <source>
        <dbReference type="EMBL" id="CAF0807309.1"/>
    </source>
</evidence>
<reference evidence="3" key="1">
    <citation type="submission" date="2021-02" db="EMBL/GenBank/DDBJ databases">
        <authorList>
            <person name="Nowell W R."/>
        </authorList>
    </citation>
    <scope>NUCLEOTIDE SEQUENCE</scope>
</reference>
<dbReference type="EMBL" id="CAJNOI010000014">
    <property type="protein sequence ID" value="CAF0807309.1"/>
    <property type="molecule type" value="Genomic_DNA"/>
</dbReference>
<evidence type="ECO:0000313" key="4">
    <source>
        <dbReference type="Proteomes" id="UP000663832"/>
    </source>
</evidence>
<comment type="caution">
    <text evidence="3">The sequence shown here is derived from an EMBL/GenBank/DDBJ whole genome shotgun (WGS) entry which is preliminary data.</text>
</comment>